<dbReference type="Pfam" id="PF14252">
    <property type="entry name" value="DUF4347"/>
    <property type="match status" value="1"/>
</dbReference>
<proteinExistence type="predicted"/>
<evidence type="ECO:0000256" key="2">
    <source>
        <dbReference type="SAM" id="MobiDB-lite"/>
    </source>
</evidence>
<keyword evidence="5" id="KW-1185">Reference proteome</keyword>
<evidence type="ECO:0000259" key="3">
    <source>
        <dbReference type="PROSITE" id="PS50268"/>
    </source>
</evidence>
<dbReference type="PANTHER" id="PTHR34677:SF3">
    <property type="entry name" value="BACTERIAL IG-LIKE DOMAIN-CONTAINING PROTEIN"/>
    <property type="match status" value="1"/>
</dbReference>
<evidence type="ECO:0000256" key="1">
    <source>
        <dbReference type="ARBA" id="ARBA00022729"/>
    </source>
</evidence>
<dbReference type="InterPro" id="IPR025592">
    <property type="entry name" value="DUF4347"/>
</dbReference>
<dbReference type="SUPFAM" id="SSF50939">
    <property type="entry name" value="Sialidases"/>
    <property type="match status" value="1"/>
</dbReference>
<dbReference type="InterPro" id="IPR036278">
    <property type="entry name" value="Sialidase_sf"/>
</dbReference>
<dbReference type="GO" id="GO:0007156">
    <property type="term" value="P:homophilic cell adhesion via plasma membrane adhesion molecules"/>
    <property type="evidence" value="ECO:0007669"/>
    <property type="project" value="InterPro"/>
</dbReference>
<dbReference type="InterPro" id="IPR044048">
    <property type="entry name" value="Big_12"/>
</dbReference>
<comment type="caution">
    <text evidence="4">The sequence shown here is derived from an EMBL/GenBank/DDBJ whole genome shotgun (WGS) entry which is preliminary data.</text>
</comment>
<dbReference type="PROSITE" id="PS50268">
    <property type="entry name" value="CADHERIN_2"/>
    <property type="match status" value="1"/>
</dbReference>
<dbReference type="InterPro" id="IPR032812">
    <property type="entry name" value="SbsA_Ig"/>
</dbReference>
<dbReference type="Pfam" id="PF13205">
    <property type="entry name" value="Big_5"/>
    <property type="match status" value="1"/>
</dbReference>
<dbReference type="Proteomes" id="UP000678545">
    <property type="component" value="Unassembled WGS sequence"/>
</dbReference>
<dbReference type="NCBIfam" id="NF041518">
    <property type="entry name" value="choice_anch_Q"/>
    <property type="match status" value="1"/>
</dbReference>
<dbReference type="RefSeq" id="WP_212675852.1">
    <property type="nucleotide sequence ID" value="NZ_JAGSPJ010000005.1"/>
</dbReference>
<reference evidence="4" key="1">
    <citation type="submission" date="2021-04" db="EMBL/GenBank/DDBJ databases">
        <title>novel species isolated from subtropical streams in China.</title>
        <authorList>
            <person name="Lu H."/>
        </authorList>
    </citation>
    <scope>NUCLEOTIDE SEQUENCE</scope>
    <source>
        <strain evidence="4">FT137W</strain>
    </source>
</reference>
<organism evidence="4 5">
    <name type="scientific">Undibacterium fentianense</name>
    <dbReference type="NCBI Taxonomy" id="2828728"/>
    <lineage>
        <taxon>Bacteria</taxon>
        <taxon>Pseudomonadati</taxon>
        <taxon>Pseudomonadota</taxon>
        <taxon>Betaproteobacteria</taxon>
        <taxon>Burkholderiales</taxon>
        <taxon>Oxalobacteraceae</taxon>
        <taxon>Undibacterium</taxon>
    </lineage>
</organism>
<dbReference type="InterPro" id="IPR006626">
    <property type="entry name" value="PbH1"/>
</dbReference>
<dbReference type="InterPro" id="IPR002126">
    <property type="entry name" value="Cadherin-like_dom"/>
</dbReference>
<dbReference type="InterPro" id="IPR059226">
    <property type="entry name" value="Choice_anch_Q_dom"/>
</dbReference>
<feature type="non-terminal residue" evidence="4">
    <location>
        <position position="2554"/>
    </location>
</feature>
<gene>
    <name evidence="4" type="ORF">KDM90_11930</name>
</gene>
<dbReference type="EMBL" id="JAGSPJ010000005">
    <property type="protein sequence ID" value="MBR7800709.1"/>
    <property type="molecule type" value="Genomic_DNA"/>
</dbReference>
<dbReference type="GO" id="GO:0016020">
    <property type="term" value="C:membrane"/>
    <property type="evidence" value="ECO:0007669"/>
    <property type="project" value="InterPro"/>
</dbReference>
<sequence length="2554" mass="261711">MISDNKLNLPSTSEETSTSTAATSHGKTIVFVDTTLTNWTSLLKDLPTNSEIHTLDPLQNGIQQIADALRTESQVAAVHIVSHGGEGFLVLGNTMLSSYNLASYETSMATIQNALGENADILLYGCDVAKGDTGAEFVRQFRAMTGADIAASTNDTGSGGDWVLEYKSGAIEALAIASTDYQYDLATIKVTNLNDSGTGSLRDAIANATGDGGADTIVFDPALFASGAATLTLTTGELDVDAPDNGDHLTIIGPGEKLLTISGNNSSRIFAGTGATQNTSSLSLSGMTLTNAKGQVGDSGFGGGAISFQYSGSLTLDHVIVTNSTSSTNTGGLSFYKGSLTISNSTFSNNTSTAQYSAGDGVAIYAHASQISINNTTISGNSNSEGRFGGGISIYTENSATLSNVTIANNSIGKSGDLAGGGGGISIGGPGVTTITNSTIVGNAFNGGDGFNGGGGGLYLRTNAASVVLKNTIIANNTSTNNQTIDTDVFIGNNAELSGSNNLITSTIGTDSSATNSLTGTITSLGSALGSLAFNGGVVQTISITTGSNAINAGTSTGAPSHDARGLGRGSSIDIGAYEFNDDNTFQFSGTLSPNNGAVDVPINQNFSMDFGKTVTAVASKNIVIYRQSDNAVLETIAANDVAKVSFSNGLASNSVVTINPTSNLSSQTNYYIRVDNGAFIDSGSNSFSGISSNSVWTFQSVVAPPTVTNVSASSSNGNYNAGDIISIEVTFSAAVTVDTTGGVPRLLLETGSTDRSATYTSGSGSATLVFQYTVQAGDTAADLDYVATTSLTLNSGTIKQTSDAADAVLTLPSPGTAGSLANNKNIAIDTAAPHVTISLSDTNLKAGETATVTFSFDEVVSGFNNADVTSIPNGSLGLASTSNGGLTYTATFTPDTDVEDTSNMITVNNTGYTDLAGNAGTGSTNSGNFNIDTARPTVTISLDDTNLTAGETTTATFTFSEKVSGFDIADVTSVGSGSLGSISTSDNIIYTATFTPTADTTNANNVITVDQSGVKDMAGNDGVGSSNSGKYSVATAGPTLTIDVDATSLKIGDTTTVTFTFSEAVSGLTSDDITVENGSLGALNTSDGITWTATLTPNTEVEDSSNQISVANSGVLSVATGNAGVGTTTSNTYAIDTTRPTLIISMDDDGITANENPTVTFTFSEEVTDFTDADISVANGTLGTLTTSDHITFTAVFTPTAETTDTSNIISVDNTGIKDLAGNEGKGTSDSPNYAVTTVRPTVNISIEDTALKIGETTKVTFTFSEAVNGFANWGIAVSNGTLSTVGSVDGGVTWTATLTPDADTEETSNVIRVNNSSYISSASGNPGFGSSDSGNYKIDTLRPTASILVSDTALSAGETSLVTITFNEAVSGFDQDDLTVTGGILGKLSSTDGDITWTASFTPTADSTSKSNLITLDNTGVADLAGNKGNGNTDSNSFAVDTARPTVNISIDKSSLKLGDTAEVTFSFSEAVKDFDNTDISIAHGSLSKVSSSDGGQTWVATLTPDDDVEDDTNQISVDNSAYTDLQDNAGIGSTDSANYLIDSLRPTVSISFDDADLAIGESATVSFTFSEAVTGFDSKALTIDNATISNPATKDGGVTWTATLTPDLNVTASGNVISLDNSMIFDAAGNSGSGTTDSAQYSIDSERPTASIVVADTNLLAGETSLVTITFSEAVTDFTNDDLTIDNGILSSLSSVDSGVTWTATLTPSVNTKAASNLISLDNAGIKDIAGNAGAGTTESNTFAIDTQRPTVTISVDDEQLHIGESSKVSFTFSEAVTGFDNKDITVDNGILTDVATEDGGITWTATFTPSSNIEDSSNLVSVDNTGFNNASGNAGVGSSQSNNYEIDTERPSLATGISISNTALKVGETADITFTFTEAIKGFTTADLTVDHGAITKLSSADGGTTWTAILTPTAAIESTKNLISLDYSKITDVAGNAGTGSVDSGNYKIDTLQPTSTVSISDAALIEGETATLTIKFTEAVTGFTTADINVEHATISALSSADSGITWTATYTPDVGIQDAINVISIDNTGVLDLAGNSGYGKNQSSNFAVDTLLPDATISFSDTELGVGDTAVVTFNFNERVTGFSNANLTVPNGILSAVSSSDGGQTWTATFTPTFGIDDNTNTLELDLHGISDLAGNAAKGFVDSNNFIINTVNTDPIISGTVSNQVTKDTSNLAPFANVVITDPDPGAVEFVTVTLDNAAKGKFTTASLAASGFSTSDGGISYTHAAASPAQMQAALRALIFQPSQGRVAIGDSETTTFTVTVDDGIASDTDNLTTVQSTAVNAAPTKIVLSNSRVTQDAGDGALVGTLSTNDINPGDQHSYTIVAGSENSRWFNIINNELHITHPTVLDAGDYEITVRSTDAGGLNIVQALTVKVRDSFAPEISSYRVTPVEGRQDQLIYTIVFTESVSGVDLSDFSLKLDGEIGANLSDCIAVDASTYQIVVSDIVGNGRIQVNLNPEHGIKDVGNRALLGGANGPTFNVKQDTDQGAILDEANVPNRYGDGTGDGNGDGIQDIEQDAVSSLIWSQQDDIDPTYLTVWNDQNL</sequence>
<feature type="compositionally biased region" description="Low complexity" evidence="2">
    <location>
        <begin position="11"/>
        <end position="21"/>
    </location>
</feature>
<accession>A0A941E025</accession>
<evidence type="ECO:0000313" key="4">
    <source>
        <dbReference type="EMBL" id="MBR7800709.1"/>
    </source>
</evidence>
<evidence type="ECO:0000313" key="5">
    <source>
        <dbReference type="Proteomes" id="UP000678545"/>
    </source>
</evidence>
<dbReference type="SUPFAM" id="SSF51126">
    <property type="entry name" value="Pectin lyase-like"/>
    <property type="match status" value="1"/>
</dbReference>
<dbReference type="GO" id="GO:0005509">
    <property type="term" value="F:calcium ion binding"/>
    <property type="evidence" value="ECO:0007669"/>
    <property type="project" value="InterPro"/>
</dbReference>
<feature type="domain" description="Cadherin" evidence="3">
    <location>
        <begin position="2305"/>
        <end position="2393"/>
    </location>
</feature>
<dbReference type="SMART" id="SM00710">
    <property type="entry name" value="PbH1"/>
    <property type="match status" value="9"/>
</dbReference>
<feature type="region of interest" description="Disordered" evidence="2">
    <location>
        <begin position="1"/>
        <end position="21"/>
    </location>
</feature>
<dbReference type="Pfam" id="PF19078">
    <property type="entry name" value="Big_12"/>
    <property type="match status" value="13"/>
</dbReference>
<keyword evidence="1" id="KW-0732">Signal</keyword>
<name>A0A941E025_9BURK</name>
<dbReference type="PANTHER" id="PTHR34677">
    <property type="match status" value="1"/>
</dbReference>
<protein>
    <submittedName>
        <fullName evidence="4">DUF4347 domain-containing protein</fullName>
    </submittedName>
</protein>
<dbReference type="InterPro" id="IPR011050">
    <property type="entry name" value="Pectin_lyase_fold/virulence"/>
</dbReference>
<feature type="compositionally biased region" description="Polar residues" evidence="2">
    <location>
        <begin position="1"/>
        <end position="10"/>
    </location>
</feature>